<dbReference type="EMBL" id="CM042063">
    <property type="protein sequence ID" value="KAI3666893.1"/>
    <property type="molecule type" value="Genomic_DNA"/>
</dbReference>
<reference evidence="1 2" key="2">
    <citation type="journal article" date="2022" name="Mol. Ecol. Resour.">
        <title>The genomes of chicory, endive, great burdock and yacon provide insights into Asteraceae paleo-polyploidization history and plant inulin production.</title>
        <authorList>
            <person name="Fan W."/>
            <person name="Wang S."/>
            <person name="Wang H."/>
            <person name="Wang A."/>
            <person name="Jiang F."/>
            <person name="Liu H."/>
            <person name="Zhao H."/>
            <person name="Xu D."/>
            <person name="Zhang Y."/>
        </authorList>
    </citation>
    <scope>NUCLEOTIDE SEQUENCE [LARGE SCALE GENOMIC DNA]</scope>
    <source>
        <strain evidence="2">cv. Niubang</strain>
    </source>
</reference>
<comment type="caution">
    <text evidence="1">The sequence shown here is derived from an EMBL/GenBank/DDBJ whole genome shotgun (WGS) entry which is preliminary data.</text>
</comment>
<dbReference type="Proteomes" id="UP001055879">
    <property type="component" value="Linkage Group LG17"/>
</dbReference>
<name>A0ACB8XGV9_ARCLA</name>
<evidence type="ECO:0000313" key="2">
    <source>
        <dbReference type="Proteomes" id="UP001055879"/>
    </source>
</evidence>
<organism evidence="1 2">
    <name type="scientific">Arctium lappa</name>
    <name type="common">Greater burdock</name>
    <name type="synonym">Lappa major</name>
    <dbReference type="NCBI Taxonomy" id="4217"/>
    <lineage>
        <taxon>Eukaryota</taxon>
        <taxon>Viridiplantae</taxon>
        <taxon>Streptophyta</taxon>
        <taxon>Embryophyta</taxon>
        <taxon>Tracheophyta</taxon>
        <taxon>Spermatophyta</taxon>
        <taxon>Magnoliopsida</taxon>
        <taxon>eudicotyledons</taxon>
        <taxon>Gunneridae</taxon>
        <taxon>Pentapetalae</taxon>
        <taxon>asterids</taxon>
        <taxon>campanulids</taxon>
        <taxon>Asterales</taxon>
        <taxon>Asteraceae</taxon>
        <taxon>Carduoideae</taxon>
        <taxon>Cardueae</taxon>
        <taxon>Arctiinae</taxon>
        <taxon>Arctium</taxon>
    </lineage>
</organism>
<evidence type="ECO:0000313" key="1">
    <source>
        <dbReference type="EMBL" id="KAI3666893.1"/>
    </source>
</evidence>
<gene>
    <name evidence="1" type="ORF">L6452_41933</name>
</gene>
<proteinExistence type="predicted"/>
<sequence>MLPGWIETDEISKIQHLHLFVCQLIGTLIGLFMSDICCKWWEARRTRMHLSSVLHGSAACGGGVNAHPSRGGGADARTNANATQTSTQSPAACGGGADVHPPRGGGANAHTNANATQTWTQMSTLTWTQPHMQTRTQPQMFASLMMMQVQTFSVGV</sequence>
<reference evidence="2" key="1">
    <citation type="journal article" date="2022" name="Mol. Ecol. Resour.">
        <title>The genomes of chicory, endive, great burdock and yacon provide insights into Asteraceae palaeo-polyploidization history and plant inulin production.</title>
        <authorList>
            <person name="Fan W."/>
            <person name="Wang S."/>
            <person name="Wang H."/>
            <person name="Wang A."/>
            <person name="Jiang F."/>
            <person name="Liu H."/>
            <person name="Zhao H."/>
            <person name="Xu D."/>
            <person name="Zhang Y."/>
        </authorList>
    </citation>
    <scope>NUCLEOTIDE SEQUENCE [LARGE SCALE GENOMIC DNA]</scope>
    <source>
        <strain evidence="2">cv. Niubang</strain>
    </source>
</reference>
<protein>
    <submittedName>
        <fullName evidence="1">Uncharacterized protein</fullName>
    </submittedName>
</protein>
<accession>A0ACB8XGV9</accession>
<keyword evidence="2" id="KW-1185">Reference proteome</keyword>